<dbReference type="AlphaFoldDB" id="A0A419EUU4"/>
<evidence type="ECO:0000256" key="6">
    <source>
        <dbReference type="ARBA" id="ARBA00011998"/>
    </source>
</evidence>
<evidence type="ECO:0000256" key="7">
    <source>
        <dbReference type="ARBA" id="ARBA00023239"/>
    </source>
</evidence>
<evidence type="ECO:0000256" key="4">
    <source>
        <dbReference type="ARBA" id="ARBA00009869"/>
    </source>
</evidence>
<keyword evidence="7" id="KW-0456">Lyase</keyword>
<evidence type="ECO:0000259" key="8">
    <source>
        <dbReference type="Pfam" id="PF00694"/>
    </source>
</evidence>
<evidence type="ECO:0000256" key="2">
    <source>
        <dbReference type="ARBA" id="ARBA00002695"/>
    </source>
</evidence>
<dbReference type="GO" id="GO:0003861">
    <property type="term" value="F:3-isopropylmalate dehydratase activity"/>
    <property type="evidence" value="ECO:0007669"/>
    <property type="project" value="UniProtKB-EC"/>
</dbReference>
<dbReference type="InterPro" id="IPR011827">
    <property type="entry name" value="LeuD_type2/HacB/DmdB"/>
</dbReference>
<dbReference type="Proteomes" id="UP000285961">
    <property type="component" value="Unassembled WGS sequence"/>
</dbReference>
<dbReference type="NCBIfam" id="TIGR02087">
    <property type="entry name" value="LEUD_arch"/>
    <property type="match status" value="1"/>
</dbReference>
<proteinExistence type="inferred from homology"/>
<dbReference type="CDD" id="cd01577">
    <property type="entry name" value="IPMI_Swivel"/>
    <property type="match status" value="1"/>
</dbReference>
<evidence type="ECO:0000256" key="5">
    <source>
        <dbReference type="ARBA" id="ARBA00011271"/>
    </source>
</evidence>
<dbReference type="InterPro" id="IPR000573">
    <property type="entry name" value="AconitaseA/IPMdHydase_ssu_swvl"/>
</dbReference>
<name>A0A419EUU4_9BACT</name>
<comment type="subunit">
    <text evidence="5">Heterodimer of LeuC and LeuD.</text>
</comment>
<dbReference type="InterPro" id="IPR050075">
    <property type="entry name" value="LeuD"/>
</dbReference>
<feature type="domain" description="Aconitase A/isopropylmalate dehydratase small subunit swivel" evidence="8">
    <location>
        <begin position="53"/>
        <end position="99"/>
    </location>
</feature>
<reference evidence="9 10" key="1">
    <citation type="journal article" date="2017" name="ISME J.">
        <title>Energy and carbon metabolisms in a deep terrestrial subsurface fluid microbial community.</title>
        <authorList>
            <person name="Momper L."/>
            <person name="Jungbluth S.P."/>
            <person name="Lee M.D."/>
            <person name="Amend J.P."/>
        </authorList>
    </citation>
    <scope>NUCLEOTIDE SEQUENCE [LARGE SCALE GENOMIC DNA]</scope>
    <source>
        <strain evidence="9">SURF_17</strain>
    </source>
</reference>
<dbReference type="PANTHER" id="PTHR43345:SF2">
    <property type="entry name" value="3-ISOPROPYLMALATE DEHYDRATASE SMALL SUBUNIT 1"/>
    <property type="match status" value="1"/>
</dbReference>
<comment type="catalytic activity">
    <reaction evidence="1">
        <text>(2R,3S)-3-isopropylmalate = (2S)-2-isopropylmalate</text>
        <dbReference type="Rhea" id="RHEA:32287"/>
        <dbReference type="ChEBI" id="CHEBI:1178"/>
        <dbReference type="ChEBI" id="CHEBI:35121"/>
        <dbReference type="EC" id="4.2.1.33"/>
    </reaction>
</comment>
<dbReference type="EMBL" id="QZKI01000095">
    <property type="protein sequence ID" value="RJP68085.1"/>
    <property type="molecule type" value="Genomic_DNA"/>
</dbReference>
<comment type="pathway">
    <text evidence="3">Amino-acid biosynthesis; L-leucine biosynthesis; L-leucine from 3-methyl-2-oxobutanoate: step 2/4.</text>
</comment>
<dbReference type="InterPro" id="IPR015928">
    <property type="entry name" value="Aconitase/3IPM_dehydase_swvl"/>
</dbReference>
<gene>
    <name evidence="9" type="ORF">C4532_13365</name>
</gene>
<evidence type="ECO:0000313" key="10">
    <source>
        <dbReference type="Proteomes" id="UP000285961"/>
    </source>
</evidence>
<accession>A0A419EUU4</accession>
<dbReference type="Pfam" id="PF00694">
    <property type="entry name" value="Aconitase_C"/>
    <property type="match status" value="1"/>
</dbReference>
<evidence type="ECO:0000313" key="9">
    <source>
        <dbReference type="EMBL" id="RJP68085.1"/>
    </source>
</evidence>
<dbReference type="Gene3D" id="3.20.19.10">
    <property type="entry name" value="Aconitase, domain 4"/>
    <property type="match status" value="1"/>
</dbReference>
<evidence type="ECO:0000256" key="3">
    <source>
        <dbReference type="ARBA" id="ARBA00004729"/>
    </source>
</evidence>
<comment type="caution">
    <text evidence="9">The sequence shown here is derived from an EMBL/GenBank/DDBJ whole genome shotgun (WGS) entry which is preliminary data.</text>
</comment>
<evidence type="ECO:0000256" key="1">
    <source>
        <dbReference type="ARBA" id="ARBA00000491"/>
    </source>
</evidence>
<dbReference type="PANTHER" id="PTHR43345">
    <property type="entry name" value="3-ISOPROPYLMALATE DEHYDRATASE SMALL SUBUNIT 2-RELATED-RELATED"/>
    <property type="match status" value="1"/>
</dbReference>
<sequence>MKITGPAWTFGNNVDTDQITPGHYMDLPIEEMSKHVFEPIAPEFVSDFKAGGIIVGGSNFGCGSSRETAPDALKFLGVAAIVAESFARIFFRNAIAIGLPVLVCPGIASAVSMGDELEVDFEAARVTNLSTKKQFQATPLHHIMVESLKKGGIMKMLADT</sequence>
<dbReference type="InterPro" id="IPR033940">
    <property type="entry name" value="IPMI_Swivel"/>
</dbReference>
<comment type="similarity">
    <text evidence="4">Belongs to the LeuD family. LeuD type 2 subfamily.</text>
</comment>
<dbReference type="SUPFAM" id="SSF52016">
    <property type="entry name" value="LeuD/IlvD-like"/>
    <property type="match status" value="1"/>
</dbReference>
<comment type="function">
    <text evidence="2">Catalyzes the isomerization between 2-isopropylmalate and 3-isopropylmalate, via the formation of 2-isopropylmaleate.</text>
</comment>
<dbReference type="EC" id="4.2.1.33" evidence="6"/>
<protein>
    <recommendedName>
        <fullName evidence="6">3-isopropylmalate dehydratase</fullName>
        <ecNumber evidence="6">4.2.1.33</ecNumber>
    </recommendedName>
</protein>
<organism evidence="9 10">
    <name type="scientific">Candidatus Abyssobacteria bacterium SURF_17</name>
    <dbReference type="NCBI Taxonomy" id="2093361"/>
    <lineage>
        <taxon>Bacteria</taxon>
        <taxon>Pseudomonadati</taxon>
        <taxon>Candidatus Hydrogenedentota</taxon>
        <taxon>Candidatus Abyssobacteria</taxon>
    </lineage>
</organism>